<protein>
    <submittedName>
        <fullName evidence="2">Transposase</fullName>
    </submittedName>
</protein>
<dbReference type="AlphaFoldDB" id="A0A6L6XE88"/>
<dbReference type="EMBL" id="WGGT01000005">
    <property type="protein sequence ID" value="MVQ45183.1"/>
    <property type="molecule type" value="Genomic_DNA"/>
</dbReference>
<dbReference type="RefSeq" id="WP_157350246.1">
    <property type="nucleotide sequence ID" value="NZ_WGGT01000005.1"/>
</dbReference>
<organism evidence="2 3">
    <name type="scientific">Roseburia intestinalis</name>
    <dbReference type="NCBI Taxonomy" id="166486"/>
    <lineage>
        <taxon>Bacteria</taxon>
        <taxon>Bacillati</taxon>
        <taxon>Bacillota</taxon>
        <taxon>Clostridia</taxon>
        <taxon>Lachnospirales</taxon>
        <taxon>Lachnospiraceae</taxon>
        <taxon>Roseburia</taxon>
    </lineage>
</organism>
<evidence type="ECO:0000256" key="1">
    <source>
        <dbReference type="SAM" id="MobiDB-lite"/>
    </source>
</evidence>
<reference evidence="2 3" key="1">
    <citation type="submission" date="2019-10" db="EMBL/GenBank/DDBJ databases">
        <title>Roseburia spp. ameliorate alcoholic fatty liver via restoration of gut barrier function.</title>
        <authorList>
            <person name="Seo B."/>
            <person name="Ko G."/>
        </authorList>
    </citation>
    <scope>NUCLEOTIDE SEQUENCE [LARGE SCALE GENOMIC DNA]</scope>
    <source>
        <strain evidence="2 3">SNUG30017</strain>
    </source>
</reference>
<evidence type="ECO:0000313" key="3">
    <source>
        <dbReference type="Proteomes" id="UP000479531"/>
    </source>
</evidence>
<dbReference type="Proteomes" id="UP000479531">
    <property type="component" value="Unassembled WGS sequence"/>
</dbReference>
<evidence type="ECO:0000313" key="2">
    <source>
        <dbReference type="EMBL" id="MVQ45183.1"/>
    </source>
</evidence>
<name>A0A6L6XE88_9FIRM</name>
<proteinExistence type="predicted"/>
<feature type="region of interest" description="Disordered" evidence="1">
    <location>
        <begin position="50"/>
        <end position="93"/>
    </location>
</feature>
<feature type="compositionally biased region" description="Basic and acidic residues" evidence="1">
    <location>
        <begin position="52"/>
        <end position="67"/>
    </location>
</feature>
<accession>A0A6L6XE88</accession>
<gene>
    <name evidence="2" type="ORF">GCK47_05590</name>
</gene>
<comment type="caution">
    <text evidence="2">The sequence shown here is derived from an EMBL/GenBank/DDBJ whole genome shotgun (WGS) entry which is preliminary data.</text>
</comment>
<sequence>MGTADIVTKEYMRGNAVFADAFNYLIYNGKKVIDPANLKEIDPTEIALPFDDEAKAGKEKDGEDKNRKAQGTEWSSVKNESVRKKTAGRAGKKTDAVQRYRDLLKFAVIKQDERTSYVLLGIENQTDVHYAMPVRNAIYDALQYGRQVADIAAGHRRNKNDFSGKNNGEYLSGFLKEDHIRPVITLVIHFGAEEWDGPLSLHEMMSTRDMELLSFVENYRIHLIDPAKLTEEQLDHFSTSLKEVMGYIKYSKNKEQLLKFLHTDTHRSIEMNAVRVIKTITNTPIEVSEEEGEIEMCKAIEDLIAESEARGRAEGEVRGEARGRAEGETRGEAKGMIEICLDMSFSKEDILKKLQEKLNISLQQAGEYFEMYGKHIV</sequence>